<accession>A0A1X1TUJ3</accession>
<dbReference type="Gene3D" id="3.40.50.150">
    <property type="entry name" value="Vaccinia Virus protein VP39"/>
    <property type="match status" value="1"/>
</dbReference>
<dbReference type="InterPro" id="IPR029063">
    <property type="entry name" value="SAM-dependent_MTases_sf"/>
</dbReference>
<keyword evidence="3" id="KW-0808">Transferase</keyword>
<reference evidence="3 4" key="1">
    <citation type="submission" date="2016-01" db="EMBL/GenBank/DDBJ databases">
        <title>The new phylogeny of the genus Mycobacterium.</title>
        <authorList>
            <person name="Tarcisio F."/>
            <person name="Conor M."/>
            <person name="Antonella G."/>
            <person name="Elisabetta G."/>
            <person name="Giulia F.S."/>
            <person name="Sara T."/>
            <person name="Anna F."/>
            <person name="Clotilde B."/>
            <person name="Roberto B."/>
            <person name="Veronica D.S."/>
            <person name="Fabio R."/>
            <person name="Monica P."/>
            <person name="Olivier J."/>
            <person name="Enrico T."/>
            <person name="Nicola S."/>
        </authorList>
    </citation>
    <scope>NUCLEOTIDE SEQUENCE [LARGE SCALE GENOMIC DNA]</scope>
    <source>
        <strain evidence="3 4">DSM 44852</strain>
    </source>
</reference>
<proteinExistence type="predicted"/>
<evidence type="ECO:0000313" key="4">
    <source>
        <dbReference type="Proteomes" id="UP000193010"/>
    </source>
</evidence>
<protein>
    <submittedName>
        <fullName evidence="3">SAM-dependent methyltransferase</fullName>
    </submittedName>
</protein>
<dbReference type="OrthoDB" id="9810247at2"/>
<dbReference type="AlphaFoldDB" id="A0A1X1TUJ3"/>
<dbReference type="EMBL" id="LQOV01000034">
    <property type="protein sequence ID" value="ORV48048.1"/>
    <property type="molecule type" value="Genomic_DNA"/>
</dbReference>
<keyword evidence="4" id="KW-1185">Reference proteome</keyword>
<dbReference type="RefSeq" id="WP_085226174.1">
    <property type="nucleotide sequence ID" value="NZ_AP022576.1"/>
</dbReference>
<keyword evidence="3" id="KW-0489">Methyltransferase</keyword>
<dbReference type="GO" id="GO:0008757">
    <property type="term" value="F:S-adenosylmethionine-dependent methyltransferase activity"/>
    <property type="evidence" value="ECO:0007669"/>
    <property type="project" value="InterPro"/>
</dbReference>
<dbReference type="STRING" id="292462.AWC05_05735"/>
<dbReference type="CDD" id="cd02440">
    <property type="entry name" value="AdoMet_MTases"/>
    <property type="match status" value="1"/>
</dbReference>
<dbReference type="PANTHER" id="PTHR43861">
    <property type="entry name" value="TRANS-ACONITATE 2-METHYLTRANSFERASE-RELATED"/>
    <property type="match status" value="1"/>
</dbReference>
<evidence type="ECO:0000259" key="2">
    <source>
        <dbReference type="Pfam" id="PF08241"/>
    </source>
</evidence>
<comment type="caution">
    <text evidence="3">The sequence shown here is derived from an EMBL/GenBank/DDBJ whole genome shotgun (WGS) entry which is preliminary data.</text>
</comment>
<evidence type="ECO:0000256" key="1">
    <source>
        <dbReference type="SAM" id="MobiDB-lite"/>
    </source>
</evidence>
<feature type="region of interest" description="Disordered" evidence="1">
    <location>
        <begin position="1"/>
        <end position="24"/>
    </location>
</feature>
<name>A0A1X1TUJ3_MYCFL</name>
<organism evidence="3 4">
    <name type="scientific">Mycobacterium florentinum</name>
    <dbReference type="NCBI Taxonomy" id="292462"/>
    <lineage>
        <taxon>Bacteria</taxon>
        <taxon>Bacillati</taxon>
        <taxon>Actinomycetota</taxon>
        <taxon>Actinomycetes</taxon>
        <taxon>Mycobacteriales</taxon>
        <taxon>Mycobacteriaceae</taxon>
        <taxon>Mycobacterium</taxon>
        <taxon>Mycobacterium simiae complex</taxon>
    </lineage>
</organism>
<dbReference type="Proteomes" id="UP000193010">
    <property type="component" value="Unassembled WGS sequence"/>
</dbReference>
<gene>
    <name evidence="3" type="ORF">AWC05_05735</name>
</gene>
<dbReference type="SUPFAM" id="SSF53335">
    <property type="entry name" value="S-adenosyl-L-methionine-dependent methyltransferases"/>
    <property type="match status" value="1"/>
</dbReference>
<dbReference type="InterPro" id="IPR013216">
    <property type="entry name" value="Methyltransf_11"/>
</dbReference>
<dbReference type="GO" id="GO:0032259">
    <property type="term" value="P:methylation"/>
    <property type="evidence" value="ECO:0007669"/>
    <property type="project" value="UniProtKB-KW"/>
</dbReference>
<sequence>MSAFVPDVPHGTPDRSSPAVSPASPAVLTLTGERTIPDLDIENYWFRRHQVVYQRLATHCVGRDVLEAGCGEGYGADLIAEVARRVVAVDYDEAAVAHVRDRYPRVEVIQANLAELPLPDASVDVVVNFQVIEHLWDQTQFVKECARVLRPSGLLMMSTPNRITFSPGRDTPINPFHTRELNADELTELLVDAGFAEVAVSGLFHGARLREMDSRHGGSIIDAQIALAVAGDEGAPWPAQLAADVAAVTVDDFDLVAAGDRDTHPIGDSLDLIAIAVRP</sequence>
<evidence type="ECO:0000313" key="3">
    <source>
        <dbReference type="EMBL" id="ORV48048.1"/>
    </source>
</evidence>
<feature type="domain" description="Methyltransferase type 11" evidence="2">
    <location>
        <begin position="66"/>
        <end position="156"/>
    </location>
</feature>
<dbReference type="Pfam" id="PF08241">
    <property type="entry name" value="Methyltransf_11"/>
    <property type="match status" value="1"/>
</dbReference>